<dbReference type="RefSeq" id="WP_144278611.1">
    <property type="nucleotide sequence ID" value="NZ_CP041730.1"/>
</dbReference>
<evidence type="ECO:0000313" key="2">
    <source>
        <dbReference type="EMBL" id="QDQ27218.1"/>
    </source>
</evidence>
<evidence type="ECO:0000256" key="1">
    <source>
        <dbReference type="SAM" id="MobiDB-lite"/>
    </source>
</evidence>
<name>A0A516SGS1_9NEIS</name>
<dbReference type="Proteomes" id="UP000317550">
    <property type="component" value="Chromosome"/>
</dbReference>
<accession>A0A516SGS1</accession>
<sequence>MLYAYSLARTCSNNLGSLANRPPAESQDDPTTRAKRHAAEGKIHQRCDGFMADINKDPLLADFYSNIKKTSADPYFSARTDAAAAIKLLESANDPYLIESLLLSAAPLGNDKNGEPSRYFDGAWLTKADREILEMATTLAACRMGLACTAADDPTLLQNCAFGGICAETREGLWKAMIAENNIVGGQEKLMQYTDKIVEALREKNFRAFVPVK</sequence>
<dbReference type="EMBL" id="CP041730">
    <property type="protein sequence ID" value="QDQ27218.1"/>
    <property type="molecule type" value="Genomic_DNA"/>
</dbReference>
<gene>
    <name evidence="2" type="ORF">FNU76_13070</name>
</gene>
<reference evidence="3" key="1">
    <citation type="submission" date="2019-07" db="EMBL/GenBank/DDBJ databases">
        <title>Chitinimonas sp. nov., isolated from Ny-Alesund, arctica soil.</title>
        <authorList>
            <person name="Xu Q."/>
            <person name="Peng F."/>
        </authorList>
    </citation>
    <scope>NUCLEOTIDE SEQUENCE [LARGE SCALE GENOMIC DNA]</scope>
    <source>
        <strain evidence="3">R3-44</strain>
    </source>
</reference>
<organism evidence="2 3">
    <name type="scientific">Chitinimonas arctica</name>
    <dbReference type="NCBI Taxonomy" id="2594795"/>
    <lineage>
        <taxon>Bacteria</taxon>
        <taxon>Pseudomonadati</taxon>
        <taxon>Pseudomonadota</taxon>
        <taxon>Betaproteobacteria</taxon>
        <taxon>Neisseriales</taxon>
        <taxon>Chitinibacteraceae</taxon>
        <taxon>Chitinimonas</taxon>
    </lineage>
</organism>
<proteinExistence type="predicted"/>
<feature type="region of interest" description="Disordered" evidence="1">
    <location>
        <begin position="16"/>
        <end position="39"/>
    </location>
</feature>
<dbReference type="OrthoDB" id="9523347at2"/>
<evidence type="ECO:0000313" key="3">
    <source>
        <dbReference type="Proteomes" id="UP000317550"/>
    </source>
</evidence>
<protein>
    <submittedName>
        <fullName evidence="2">Uncharacterized protein</fullName>
    </submittedName>
</protein>
<keyword evidence="3" id="KW-1185">Reference proteome</keyword>
<dbReference type="AlphaFoldDB" id="A0A516SGS1"/>
<dbReference type="KEGG" id="cari:FNU76_13070"/>